<proteinExistence type="predicted"/>
<dbReference type="EMBL" id="VDEP01000438">
    <property type="protein sequence ID" value="KAA1083488.1"/>
    <property type="molecule type" value="Genomic_DNA"/>
</dbReference>
<gene>
    <name evidence="2" type="ORF">PGTUg99_035053</name>
</gene>
<sequence length="78" mass="8843">MLRVCAGTAITLLSLTLSVQLLEARHTSLVPRDDSVKNCVRFLGEYYDDKSKMGGFQFQQFLRPDNPMIDTNSLIHII</sequence>
<reference evidence="2 3" key="1">
    <citation type="submission" date="2019-05" db="EMBL/GenBank/DDBJ databases">
        <title>Emergence of the Ug99 lineage of the wheat stem rust pathogen through somatic hybridization.</title>
        <authorList>
            <person name="Li F."/>
            <person name="Upadhyaya N.M."/>
            <person name="Sperschneider J."/>
            <person name="Matny O."/>
            <person name="Nguyen-Phuc H."/>
            <person name="Mago R."/>
            <person name="Raley C."/>
            <person name="Miller M.E."/>
            <person name="Silverstein K.A.T."/>
            <person name="Henningsen E."/>
            <person name="Hirsch C.D."/>
            <person name="Visser B."/>
            <person name="Pretorius Z.A."/>
            <person name="Steffenson B.J."/>
            <person name="Schwessinger B."/>
            <person name="Dodds P.N."/>
            <person name="Figueroa M."/>
        </authorList>
    </citation>
    <scope>NUCLEOTIDE SEQUENCE [LARGE SCALE GENOMIC DNA]</scope>
    <source>
        <strain evidence="2 3">Ug99</strain>
    </source>
</reference>
<dbReference type="AlphaFoldDB" id="A0A5B0N5P5"/>
<feature type="signal peptide" evidence="1">
    <location>
        <begin position="1"/>
        <end position="24"/>
    </location>
</feature>
<comment type="caution">
    <text evidence="2">The sequence shown here is derived from an EMBL/GenBank/DDBJ whole genome shotgun (WGS) entry which is preliminary data.</text>
</comment>
<evidence type="ECO:0000256" key="1">
    <source>
        <dbReference type="SAM" id="SignalP"/>
    </source>
</evidence>
<name>A0A5B0N5P5_PUCGR</name>
<organism evidence="2 3">
    <name type="scientific">Puccinia graminis f. sp. tritici</name>
    <dbReference type="NCBI Taxonomy" id="56615"/>
    <lineage>
        <taxon>Eukaryota</taxon>
        <taxon>Fungi</taxon>
        <taxon>Dikarya</taxon>
        <taxon>Basidiomycota</taxon>
        <taxon>Pucciniomycotina</taxon>
        <taxon>Pucciniomycetes</taxon>
        <taxon>Pucciniales</taxon>
        <taxon>Pucciniaceae</taxon>
        <taxon>Puccinia</taxon>
    </lineage>
</organism>
<keyword evidence="1" id="KW-0732">Signal</keyword>
<evidence type="ECO:0000313" key="3">
    <source>
        <dbReference type="Proteomes" id="UP000325313"/>
    </source>
</evidence>
<accession>A0A5B0N5P5</accession>
<dbReference type="Proteomes" id="UP000325313">
    <property type="component" value="Unassembled WGS sequence"/>
</dbReference>
<feature type="chain" id="PRO_5023057126" evidence="1">
    <location>
        <begin position="25"/>
        <end position="78"/>
    </location>
</feature>
<evidence type="ECO:0000313" key="2">
    <source>
        <dbReference type="EMBL" id="KAA1083488.1"/>
    </source>
</evidence>
<protein>
    <submittedName>
        <fullName evidence="2">Uncharacterized protein</fullName>
    </submittedName>
</protein>